<comment type="caution">
    <text evidence="2">The sequence shown here is derived from an EMBL/GenBank/DDBJ whole genome shotgun (WGS) entry which is preliminary data.</text>
</comment>
<accession>A0A644XCX8</accession>
<gene>
    <name evidence="2" type="ORF">SDC9_60309</name>
</gene>
<organism evidence="2">
    <name type="scientific">bioreactor metagenome</name>
    <dbReference type="NCBI Taxonomy" id="1076179"/>
    <lineage>
        <taxon>unclassified sequences</taxon>
        <taxon>metagenomes</taxon>
        <taxon>ecological metagenomes</taxon>
    </lineage>
</organism>
<keyword evidence="1" id="KW-0472">Membrane</keyword>
<keyword evidence="1" id="KW-0812">Transmembrane</keyword>
<proteinExistence type="predicted"/>
<dbReference type="AlphaFoldDB" id="A0A644XCX8"/>
<feature type="transmembrane region" description="Helical" evidence="1">
    <location>
        <begin position="42"/>
        <end position="61"/>
    </location>
</feature>
<evidence type="ECO:0000313" key="2">
    <source>
        <dbReference type="EMBL" id="MPM13949.1"/>
    </source>
</evidence>
<reference evidence="2" key="1">
    <citation type="submission" date="2019-08" db="EMBL/GenBank/DDBJ databases">
        <authorList>
            <person name="Kucharzyk K."/>
            <person name="Murdoch R.W."/>
            <person name="Higgins S."/>
            <person name="Loffler F."/>
        </authorList>
    </citation>
    <scope>NUCLEOTIDE SEQUENCE</scope>
</reference>
<keyword evidence="1" id="KW-1133">Transmembrane helix</keyword>
<evidence type="ECO:0000256" key="1">
    <source>
        <dbReference type="SAM" id="Phobius"/>
    </source>
</evidence>
<protein>
    <submittedName>
        <fullName evidence="2">Uncharacterized protein</fullName>
    </submittedName>
</protein>
<sequence length="79" mass="8939">MTTSVVMLSVVLATATMAISMMKTEMVHLVMAISHLPLELTFSRVLILILMELIIQLLNHIQTLPEQPFMKTVMKQLMV</sequence>
<dbReference type="EMBL" id="VSSQ01002199">
    <property type="protein sequence ID" value="MPM13949.1"/>
    <property type="molecule type" value="Genomic_DNA"/>
</dbReference>
<name>A0A644XCX8_9ZZZZ</name>